<dbReference type="SUPFAM" id="SSF56672">
    <property type="entry name" value="DNA/RNA polymerases"/>
    <property type="match status" value="1"/>
</dbReference>
<evidence type="ECO:0000259" key="1">
    <source>
        <dbReference type="PROSITE" id="PS50878"/>
    </source>
</evidence>
<dbReference type="Pfam" id="PF00078">
    <property type="entry name" value="RVT_1"/>
    <property type="match status" value="1"/>
</dbReference>
<protein>
    <recommendedName>
        <fullName evidence="1">Reverse transcriptase domain-containing protein</fullName>
    </recommendedName>
</protein>
<dbReference type="PROSITE" id="PS50878">
    <property type="entry name" value="RT_POL"/>
    <property type="match status" value="1"/>
</dbReference>
<comment type="caution">
    <text evidence="2">The sequence shown here is derived from an EMBL/GenBank/DDBJ whole genome shotgun (WGS) entry which is preliminary data.</text>
</comment>
<evidence type="ECO:0000313" key="3">
    <source>
        <dbReference type="Proteomes" id="UP001281410"/>
    </source>
</evidence>
<organism evidence="2 3">
    <name type="scientific">Dipteronia sinensis</name>
    <dbReference type="NCBI Taxonomy" id="43782"/>
    <lineage>
        <taxon>Eukaryota</taxon>
        <taxon>Viridiplantae</taxon>
        <taxon>Streptophyta</taxon>
        <taxon>Embryophyta</taxon>
        <taxon>Tracheophyta</taxon>
        <taxon>Spermatophyta</taxon>
        <taxon>Magnoliopsida</taxon>
        <taxon>eudicotyledons</taxon>
        <taxon>Gunneridae</taxon>
        <taxon>Pentapetalae</taxon>
        <taxon>rosids</taxon>
        <taxon>malvids</taxon>
        <taxon>Sapindales</taxon>
        <taxon>Sapindaceae</taxon>
        <taxon>Hippocastanoideae</taxon>
        <taxon>Acereae</taxon>
        <taxon>Dipteronia</taxon>
    </lineage>
</organism>
<evidence type="ECO:0000313" key="2">
    <source>
        <dbReference type="EMBL" id="KAK3222289.1"/>
    </source>
</evidence>
<dbReference type="Proteomes" id="UP001281410">
    <property type="component" value="Unassembled WGS sequence"/>
</dbReference>
<dbReference type="AlphaFoldDB" id="A0AAE0ARK4"/>
<keyword evidence="3" id="KW-1185">Reference proteome</keyword>
<reference evidence="2" key="1">
    <citation type="journal article" date="2023" name="Plant J.">
        <title>Genome sequences and population genomics provide insights into the demographic history, inbreeding, and mutation load of two 'living fossil' tree species of Dipteronia.</title>
        <authorList>
            <person name="Feng Y."/>
            <person name="Comes H.P."/>
            <person name="Chen J."/>
            <person name="Zhu S."/>
            <person name="Lu R."/>
            <person name="Zhang X."/>
            <person name="Li P."/>
            <person name="Qiu J."/>
            <person name="Olsen K.M."/>
            <person name="Qiu Y."/>
        </authorList>
    </citation>
    <scope>NUCLEOTIDE SEQUENCE</scope>
    <source>
        <strain evidence="2">NBL</strain>
    </source>
</reference>
<dbReference type="EMBL" id="JANJYJ010000003">
    <property type="protein sequence ID" value="KAK3222289.1"/>
    <property type="molecule type" value="Genomic_DNA"/>
</dbReference>
<dbReference type="InterPro" id="IPR043502">
    <property type="entry name" value="DNA/RNA_pol_sf"/>
</dbReference>
<name>A0AAE0ARK4_9ROSI</name>
<proteinExistence type="predicted"/>
<dbReference type="PANTHER" id="PTHR46890">
    <property type="entry name" value="NON-LTR RETROLELEMENT REVERSE TRANSCRIPTASE-LIKE PROTEIN-RELATED"/>
    <property type="match status" value="1"/>
</dbReference>
<sequence>MVLEVDGMNHTVITLIPKVQNPACISDYRPISLCNVIYKAIAKAVSYRLRTVLDKVISETQCAFVSSRLISDNTIIDFKCIHRIKKRKRKRRSIEIKLDMAKAYDRVEWTFLKGMMWKVGFLDKWVNLIMRCISSVTYSFNINGEICGNIKPTRGLRQGDPLSPFLFFYVLKVSPIYFRRLNSGVNFLVLVASKVASKSHISSLLMTV</sequence>
<dbReference type="CDD" id="cd01650">
    <property type="entry name" value="RT_nLTR_like"/>
    <property type="match status" value="1"/>
</dbReference>
<feature type="domain" description="Reverse transcriptase" evidence="1">
    <location>
        <begin position="1"/>
        <end position="208"/>
    </location>
</feature>
<dbReference type="InterPro" id="IPR000477">
    <property type="entry name" value="RT_dom"/>
</dbReference>
<dbReference type="InterPro" id="IPR052343">
    <property type="entry name" value="Retrotransposon-Effector_Assoc"/>
</dbReference>
<dbReference type="PANTHER" id="PTHR46890:SF48">
    <property type="entry name" value="RNA-DIRECTED DNA POLYMERASE"/>
    <property type="match status" value="1"/>
</dbReference>
<gene>
    <name evidence="2" type="ORF">Dsin_009314</name>
</gene>
<accession>A0AAE0ARK4</accession>